<gene>
    <name evidence="9" type="primary">uxuA</name>
    <name evidence="10" type="ordered locus">Rumal_0193</name>
</gene>
<comment type="catalytic activity">
    <reaction evidence="1 9">
        <text>D-mannonate = 2-dehydro-3-deoxy-D-gluconate + H2O</text>
        <dbReference type="Rhea" id="RHEA:20097"/>
        <dbReference type="ChEBI" id="CHEBI:15377"/>
        <dbReference type="ChEBI" id="CHEBI:17767"/>
        <dbReference type="ChEBI" id="CHEBI:57990"/>
        <dbReference type="EC" id="4.2.1.8"/>
    </reaction>
</comment>
<evidence type="ECO:0000256" key="4">
    <source>
        <dbReference type="ARBA" id="ARBA00007389"/>
    </source>
</evidence>
<evidence type="ECO:0000256" key="1">
    <source>
        <dbReference type="ARBA" id="ARBA00001794"/>
    </source>
</evidence>
<dbReference type="GO" id="GO:0030145">
    <property type="term" value="F:manganese ion binding"/>
    <property type="evidence" value="ECO:0007669"/>
    <property type="project" value="TreeGrafter"/>
</dbReference>
<protein>
    <recommendedName>
        <fullName evidence="5 9">Mannonate dehydratase</fullName>
        <ecNumber evidence="5 9">4.2.1.8</ecNumber>
    </recommendedName>
    <alternativeName>
        <fullName evidence="9">D-mannonate hydro-lyase</fullName>
    </alternativeName>
</protein>
<comment type="similarity">
    <text evidence="4 9">Belongs to the mannonate dehydratase family.</text>
</comment>
<dbReference type="GO" id="GO:0008927">
    <property type="term" value="F:mannonate dehydratase activity"/>
    <property type="evidence" value="ECO:0007669"/>
    <property type="project" value="UniProtKB-UniRule"/>
</dbReference>
<dbReference type="NCBIfam" id="NF003027">
    <property type="entry name" value="PRK03906.1"/>
    <property type="match status" value="2"/>
</dbReference>
<dbReference type="PANTHER" id="PTHR30387:SF2">
    <property type="entry name" value="MANNONATE DEHYDRATASE"/>
    <property type="match status" value="1"/>
</dbReference>
<dbReference type="UniPathway" id="UPA00246"/>
<dbReference type="HAMAP" id="MF_00106">
    <property type="entry name" value="UxuA"/>
    <property type="match status" value="1"/>
</dbReference>
<evidence type="ECO:0000256" key="5">
    <source>
        <dbReference type="ARBA" id="ARBA00012927"/>
    </source>
</evidence>
<dbReference type="eggNOG" id="COG1312">
    <property type="taxonomic scope" value="Bacteria"/>
</dbReference>
<dbReference type="EC" id="4.2.1.8" evidence="5 9"/>
<organism evidence="10 11">
    <name type="scientific">Ruminococcus albus (strain ATCC 27210 / DSM 20455 / JCM 14654 / NCDO 2250 / 7)</name>
    <dbReference type="NCBI Taxonomy" id="697329"/>
    <lineage>
        <taxon>Bacteria</taxon>
        <taxon>Bacillati</taxon>
        <taxon>Bacillota</taxon>
        <taxon>Clostridia</taxon>
        <taxon>Eubacteriales</taxon>
        <taxon>Oscillospiraceae</taxon>
        <taxon>Ruminococcus</taxon>
    </lineage>
</organism>
<sequence length="355" mass="40951">MKMSFRWYGTGNDSITLSQIRQIPGVSEIVWALHEKQPGEVWEKDEIQAVKDELDKYGFGMSVVESVNVHDDIKTAGKNRDLYIENYKQTLRNLKDFGVKVVCYNFMPVFDWTRTDLFHPLPDGSTALYYEKSKIKQDPEEMAAYILKETKGYTMPGWEPERLANLKELFALYKNVDKETLWANLKYFLEELMPVCHECDIKMAIHPDDPPWDIFGLPRLLTDEAAVDRFLDMVDDPYNCLTLCSGSLGSNPDNNVADIVRKHCDRIAFAHIRNVKHFDNGDFSETSHRDCDGDVGILDIIKAYHDGGFDGYIRPDHGRHIWDEKCRPGYGLYDRALGIMYILGVWDMLDKLDGK</sequence>
<dbReference type="InterPro" id="IPR004628">
    <property type="entry name" value="Man_deHydtase"/>
</dbReference>
<evidence type="ECO:0000256" key="7">
    <source>
        <dbReference type="ARBA" id="ARBA00023211"/>
    </source>
</evidence>
<dbReference type="Pfam" id="PF03786">
    <property type="entry name" value="UxuA"/>
    <property type="match status" value="1"/>
</dbReference>
<keyword evidence="8 9" id="KW-0456">Lyase</keyword>
<reference evidence="10 11" key="1">
    <citation type="journal article" date="2011" name="J. Bacteriol.">
        <title>Complete genome of the cellulolytic ruminal bacterium Ruminococcus albus 7.</title>
        <authorList>
            <person name="Suen G."/>
            <person name="Stevenson D.M."/>
            <person name="Bruce D.C."/>
            <person name="Chertkov O."/>
            <person name="Copeland A."/>
            <person name="Cheng J.F."/>
            <person name="Detter C."/>
            <person name="Detter J.C."/>
            <person name="Goodwin L.A."/>
            <person name="Han C.S."/>
            <person name="Hauser L.J."/>
            <person name="Ivanova N.N."/>
            <person name="Kyrpides N.C."/>
            <person name="Land M.L."/>
            <person name="Lapidus A."/>
            <person name="Lucas S."/>
            <person name="Ovchinnikova G."/>
            <person name="Pitluck S."/>
            <person name="Tapia R."/>
            <person name="Woyke T."/>
            <person name="Boyum J."/>
            <person name="Mead D."/>
            <person name="Weimer P.J."/>
        </authorList>
    </citation>
    <scope>NUCLEOTIDE SEQUENCE [LARGE SCALE GENOMIC DNA]</scope>
    <source>
        <strain evidence="11">ATCC 27210 / DSM 20455 / JCM 14654 / NCDO 2250 / 7</strain>
    </source>
</reference>
<comment type="pathway">
    <text evidence="3 9">Carbohydrate metabolism; pentose and glucuronate interconversion.</text>
</comment>
<dbReference type="KEGG" id="ral:Rumal_0193"/>
<dbReference type="NCBIfam" id="TIGR00695">
    <property type="entry name" value="uxuA"/>
    <property type="match status" value="2"/>
</dbReference>
<dbReference type="HOGENOM" id="CLU_058621_1_0_9"/>
<comment type="function">
    <text evidence="2 9">Catalyzes the dehydration of D-mannonate.</text>
</comment>
<dbReference type="Proteomes" id="UP000006919">
    <property type="component" value="Chromosome"/>
</dbReference>
<dbReference type="InterPro" id="IPR036237">
    <property type="entry name" value="Xyl_isomerase-like_sf"/>
</dbReference>
<evidence type="ECO:0000256" key="3">
    <source>
        <dbReference type="ARBA" id="ARBA00004892"/>
    </source>
</evidence>
<evidence type="ECO:0000256" key="8">
    <source>
        <dbReference type="ARBA" id="ARBA00023239"/>
    </source>
</evidence>
<dbReference type="SUPFAM" id="SSF51658">
    <property type="entry name" value="Xylose isomerase-like"/>
    <property type="match status" value="1"/>
</dbReference>
<evidence type="ECO:0000256" key="9">
    <source>
        <dbReference type="HAMAP-Rule" id="MF_00106"/>
    </source>
</evidence>
<evidence type="ECO:0000256" key="6">
    <source>
        <dbReference type="ARBA" id="ARBA00023004"/>
    </source>
</evidence>
<evidence type="ECO:0000256" key="2">
    <source>
        <dbReference type="ARBA" id="ARBA00002713"/>
    </source>
</evidence>
<accession>E6UCF8</accession>
<evidence type="ECO:0000313" key="11">
    <source>
        <dbReference type="Proteomes" id="UP000006919"/>
    </source>
</evidence>
<dbReference type="PANTHER" id="PTHR30387">
    <property type="entry name" value="MANNONATE DEHYDRATASE"/>
    <property type="match status" value="1"/>
</dbReference>
<dbReference type="Gene3D" id="3.20.20.150">
    <property type="entry name" value="Divalent-metal-dependent TIM barrel enzymes"/>
    <property type="match status" value="1"/>
</dbReference>
<dbReference type="EMBL" id="CP002403">
    <property type="protein sequence ID" value="ADU20750.1"/>
    <property type="molecule type" value="Genomic_DNA"/>
</dbReference>
<dbReference type="RefSeq" id="WP_013496942.1">
    <property type="nucleotide sequence ID" value="NC_014833.1"/>
</dbReference>
<name>E6UCF8_RUMA7</name>
<dbReference type="STRING" id="697329.Rumal_0193"/>
<dbReference type="AlphaFoldDB" id="E6UCF8"/>
<dbReference type="PIRSF" id="PIRSF016049">
    <property type="entry name" value="Man_dehyd"/>
    <property type="match status" value="1"/>
</dbReference>
<dbReference type="OrthoDB" id="9780250at2"/>
<dbReference type="GO" id="GO:0008198">
    <property type="term" value="F:ferrous iron binding"/>
    <property type="evidence" value="ECO:0007669"/>
    <property type="project" value="TreeGrafter"/>
</dbReference>
<evidence type="ECO:0000313" key="10">
    <source>
        <dbReference type="EMBL" id="ADU20750.1"/>
    </source>
</evidence>
<comment type="cofactor">
    <cofactor evidence="9">
        <name>Fe(2+)</name>
        <dbReference type="ChEBI" id="CHEBI:29033"/>
    </cofactor>
    <cofactor evidence="9">
        <name>Mn(2+)</name>
        <dbReference type="ChEBI" id="CHEBI:29035"/>
    </cofactor>
</comment>
<keyword evidence="7 9" id="KW-0464">Manganese</keyword>
<dbReference type="GO" id="GO:0042840">
    <property type="term" value="P:D-glucuronate catabolic process"/>
    <property type="evidence" value="ECO:0007669"/>
    <property type="project" value="TreeGrafter"/>
</dbReference>
<keyword evidence="6 9" id="KW-0408">Iron</keyword>
<proteinExistence type="inferred from homology"/>